<evidence type="ECO:0000256" key="3">
    <source>
        <dbReference type="ARBA" id="ARBA00048782"/>
    </source>
</evidence>
<dbReference type="Proteomes" id="UP000199527">
    <property type="component" value="Unassembled WGS sequence"/>
</dbReference>
<dbReference type="InterPro" id="IPR036509">
    <property type="entry name" value="Met_Sox_Rdtase_MsrA_sf"/>
</dbReference>
<comment type="function">
    <text evidence="4">Has an important function as a repair enzyme for proteins that have been inactivated by oxidation. Catalyzes the reversible oxidation-reduction of methionine sulfoxide in proteins to methionine.</text>
</comment>
<evidence type="ECO:0000256" key="2">
    <source>
        <dbReference type="ARBA" id="ARBA00047806"/>
    </source>
</evidence>
<dbReference type="EMBL" id="FNEM01000005">
    <property type="protein sequence ID" value="SDJ10116.1"/>
    <property type="molecule type" value="Genomic_DNA"/>
</dbReference>
<dbReference type="PANTHER" id="PTHR43774:SF1">
    <property type="entry name" value="PEPTIDE METHIONINE SULFOXIDE REDUCTASE MSRA 2"/>
    <property type="match status" value="1"/>
</dbReference>
<comment type="catalytic activity">
    <reaction evidence="2 4">
        <text>L-methionyl-[protein] + [thioredoxin]-disulfide + H2O = L-methionyl-(S)-S-oxide-[protein] + [thioredoxin]-dithiol</text>
        <dbReference type="Rhea" id="RHEA:14217"/>
        <dbReference type="Rhea" id="RHEA-COMP:10698"/>
        <dbReference type="Rhea" id="RHEA-COMP:10700"/>
        <dbReference type="Rhea" id="RHEA-COMP:12313"/>
        <dbReference type="Rhea" id="RHEA-COMP:12315"/>
        <dbReference type="ChEBI" id="CHEBI:15377"/>
        <dbReference type="ChEBI" id="CHEBI:16044"/>
        <dbReference type="ChEBI" id="CHEBI:29950"/>
        <dbReference type="ChEBI" id="CHEBI:44120"/>
        <dbReference type="ChEBI" id="CHEBI:50058"/>
        <dbReference type="EC" id="1.8.4.11"/>
    </reaction>
</comment>
<dbReference type="NCBIfam" id="TIGR00401">
    <property type="entry name" value="msrA"/>
    <property type="match status" value="1"/>
</dbReference>
<dbReference type="AlphaFoldDB" id="A0A1G8QZG4"/>
<sequence length="160" mass="18144">MAIATFGAGCFWGVEQFFKEIDGVTSAVCGYMGGNQDNPSYEQVKSGTTGHAEVVQVEFDESTTSYQALLDTFWQFHNPTTPNQQGEDHGSQYRSVIFFHDDAQRELALASKAHQQTQGYWKEKTIVTAIEPIERFYPAEEYHQGYFDKHDLPSCHIALY</sequence>
<dbReference type="Pfam" id="PF01625">
    <property type="entry name" value="PMSR"/>
    <property type="match status" value="1"/>
</dbReference>
<comment type="similarity">
    <text evidence="4">Belongs to the MsrA Met sulfoxide reductase family.</text>
</comment>
<comment type="catalytic activity">
    <reaction evidence="3 4">
        <text>[thioredoxin]-disulfide + L-methionine + H2O = L-methionine (S)-S-oxide + [thioredoxin]-dithiol</text>
        <dbReference type="Rhea" id="RHEA:19993"/>
        <dbReference type="Rhea" id="RHEA-COMP:10698"/>
        <dbReference type="Rhea" id="RHEA-COMP:10700"/>
        <dbReference type="ChEBI" id="CHEBI:15377"/>
        <dbReference type="ChEBI" id="CHEBI:29950"/>
        <dbReference type="ChEBI" id="CHEBI:50058"/>
        <dbReference type="ChEBI" id="CHEBI:57844"/>
        <dbReference type="ChEBI" id="CHEBI:58772"/>
        <dbReference type="EC" id="1.8.4.11"/>
    </reaction>
</comment>
<dbReference type="GO" id="GO:0008113">
    <property type="term" value="F:peptide-methionine (S)-S-oxide reductase activity"/>
    <property type="evidence" value="ECO:0007669"/>
    <property type="project" value="UniProtKB-UniRule"/>
</dbReference>
<reference evidence="7" key="1">
    <citation type="submission" date="2016-10" db="EMBL/GenBank/DDBJ databases">
        <authorList>
            <person name="Varghese N."/>
            <person name="Submissions S."/>
        </authorList>
    </citation>
    <scope>NUCLEOTIDE SEQUENCE [LARGE SCALE GENOMIC DNA]</scope>
    <source>
        <strain evidence="7">DSM 23317</strain>
    </source>
</reference>
<dbReference type="OrthoDB" id="4174719at2"/>
<gene>
    <name evidence="4" type="primary">msrA</name>
    <name evidence="6" type="ORF">SAMN04488540_1058</name>
</gene>
<dbReference type="PANTHER" id="PTHR43774">
    <property type="entry name" value="PEPTIDE METHIONINE SULFOXIDE REDUCTASE"/>
    <property type="match status" value="1"/>
</dbReference>
<dbReference type="SUPFAM" id="SSF55068">
    <property type="entry name" value="Peptide methionine sulfoxide reductase"/>
    <property type="match status" value="1"/>
</dbReference>
<dbReference type="RefSeq" id="WP_090364446.1">
    <property type="nucleotide sequence ID" value="NZ_FNEM01000005.1"/>
</dbReference>
<organism evidence="6 7">
    <name type="scientific">Ferrimonas sediminum</name>
    <dbReference type="NCBI Taxonomy" id="718193"/>
    <lineage>
        <taxon>Bacteria</taxon>
        <taxon>Pseudomonadati</taxon>
        <taxon>Pseudomonadota</taxon>
        <taxon>Gammaproteobacteria</taxon>
        <taxon>Alteromonadales</taxon>
        <taxon>Ferrimonadaceae</taxon>
        <taxon>Ferrimonas</taxon>
    </lineage>
</organism>
<feature type="active site" evidence="4">
    <location>
        <position position="10"/>
    </location>
</feature>
<dbReference type="GO" id="GO:0033744">
    <property type="term" value="F:L-methionine:thioredoxin-disulfide S-oxidoreductase activity"/>
    <property type="evidence" value="ECO:0007669"/>
    <property type="project" value="RHEA"/>
</dbReference>
<name>A0A1G8QZG4_9GAMM</name>
<feature type="domain" description="Peptide methionine sulphoxide reductase MsrA" evidence="5">
    <location>
        <begin position="4"/>
        <end position="155"/>
    </location>
</feature>
<evidence type="ECO:0000313" key="7">
    <source>
        <dbReference type="Proteomes" id="UP000199527"/>
    </source>
</evidence>
<dbReference type="InterPro" id="IPR002569">
    <property type="entry name" value="Met_Sox_Rdtase_MsrA_dom"/>
</dbReference>
<protein>
    <recommendedName>
        <fullName evidence="4">Peptide methionine sulfoxide reductase MsrA</fullName>
        <shortName evidence="4">Protein-methionine-S-oxide reductase</shortName>
        <ecNumber evidence="4">1.8.4.11</ecNumber>
    </recommendedName>
    <alternativeName>
        <fullName evidence="4">Peptide-methionine (S)-S-oxide reductase</fullName>
        <shortName evidence="4">Peptide Met(O) reductase</shortName>
    </alternativeName>
</protein>
<evidence type="ECO:0000256" key="4">
    <source>
        <dbReference type="HAMAP-Rule" id="MF_01401"/>
    </source>
</evidence>
<dbReference type="Gene3D" id="3.30.1060.10">
    <property type="entry name" value="Peptide methionine sulphoxide reductase MsrA"/>
    <property type="match status" value="1"/>
</dbReference>
<dbReference type="EC" id="1.8.4.11" evidence="4"/>
<evidence type="ECO:0000313" key="6">
    <source>
        <dbReference type="EMBL" id="SDJ10116.1"/>
    </source>
</evidence>
<accession>A0A1G8QZG4</accession>
<proteinExistence type="inferred from homology"/>
<evidence type="ECO:0000256" key="1">
    <source>
        <dbReference type="ARBA" id="ARBA00023002"/>
    </source>
</evidence>
<keyword evidence="1 4" id="KW-0560">Oxidoreductase</keyword>
<evidence type="ECO:0000259" key="5">
    <source>
        <dbReference type="Pfam" id="PF01625"/>
    </source>
</evidence>
<keyword evidence="7" id="KW-1185">Reference proteome</keyword>
<dbReference type="HAMAP" id="MF_01401">
    <property type="entry name" value="MsrA"/>
    <property type="match status" value="1"/>
</dbReference>